<dbReference type="AlphaFoldDB" id="W2VNE9"/>
<gene>
    <name evidence="1" type="ORF">F441_22685</name>
</gene>
<proteinExistence type="predicted"/>
<evidence type="ECO:0000313" key="2">
    <source>
        <dbReference type="Proteomes" id="UP000018958"/>
    </source>
</evidence>
<organism evidence="1 2">
    <name type="scientific">Phytophthora nicotianae CJ01A1</name>
    <dbReference type="NCBI Taxonomy" id="1317063"/>
    <lineage>
        <taxon>Eukaryota</taxon>
        <taxon>Sar</taxon>
        <taxon>Stramenopiles</taxon>
        <taxon>Oomycota</taxon>
        <taxon>Peronosporomycetes</taxon>
        <taxon>Peronosporales</taxon>
        <taxon>Peronosporaceae</taxon>
        <taxon>Phytophthora</taxon>
    </lineage>
</organism>
<reference evidence="1 2" key="1">
    <citation type="submission" date="2013-11" db="EMBL/GenBank/DDBJ databases">
        <title>The Genome Sequence of Phytophthora parasitica CJ01A1.</title>
        <authorList>
            <consortium name="The Broad Institute Genomics Platform"/>
            <person name="Russ C."/>
            <person name="Tyler B."/>
            <person name="Panabieres F."/>
            <person name="Shan W."/>
            <person name="Tripathy S."/>
            <person name="Grunwald N."/>
            <person name="Machado M."/>
            <person name="Johnson C.S."/>
            <person name="Walker B."/>
            <person name="Young S.K."/>
            <person name="Zeng Q."/>
            <person name="Gargeya S."/>
            <person name="Fitzgerald M."/>
            <person name="Haas B."/>
            <person name="Abouelleil A."/>
            <person name="Allen A.W."/>
            <person name="Alvarado L."/>
            <person name="Arachchi H.M."/>
            <person name="Berlin A.M."/>
            <person name="Chapman S.B."/>
            <person name="Gainer-Dewar J."/>
            <person name="Goldberg J."/>
            <person name="Griggs A."/>
            <person name="Gujja S."/>
            <person name="Hansen M."/>
            <person name="Howarth C."/>
            <person name="Imamovic A."/>
            <person name="Ireland A."/>
            <person name="Larimer J."/>
            <person name="McCowan C."/>
            <person name="Murphy C."/>
            <person name="Pearson M."/>
            <person name="Poon T.W."/>
            <person name="Priest M."/>
            <person name="Roberts A."/>
            <person name="Saif S."/>
            <person name="Shea T."/>
            <person name="Sisk P."/>
            <person name="Sykes S."/>
            <person name="Wortman J."/>
            <person name="Nusbaum C."/>
            <person name="Birren B."/>
        </authorList>
    </citation>
    <scope>NUCLEOTIDE SEQUENCE [LARGE SCALE GENOMIC DNA]</scope>
    <source>
        <strain evidence="1 2">CJ01A1</strain>
    </source>
</reference>
<evidence type="ECO:0000313" key="1">
    <source>
        <dbReference type="EMBL" id="ETO99891.1"/>
    </source>
</evidence>
<dbReference type="EMBL" id="ANIX01004945">
    <property type="protein sequence ID" value="ETO99891.1"/>
    <property type="molecule type" value="Genomic_DNA"/>
</dbReference>
<protein>
    <submittedName>
        <fullName evidence="1">Uncharacterized protein</fullName>
    </submittedName>
</protein>
<dbReference type="Proteomes" id="UP000018958">
    <property type="component" value="Unassembled WGS sequence"/>
</dbReference>
<accession>W2VNE9</accession>
<comment type="caution">
    <text evidence="1">The sequence shown here is derived from an EMBL/GenBank/DDBJ whole genome shotgun (WGS) entry which is preliminary data.</text>
</comment>
<name>W2VNE9_PHYNI</name>
<sequence length="52" mass="5858">MIKRLSWCTTMVGDKARAKWIVCGVTTSLTATEKWNTMTVDGGSYLWIPDMC</sequence>